<keyword evidence="6" id="KW-1133">Transmembrane helix</keyword>
<name>A0AAD7UMJ7_9STRA</name>
<dbReference type="PANTHER" id="PTHR13117:SF5">
    <property type="entry name" value="PROTEIN RFT1 HOMOLOG"/>
    <property type="match status" value="1"/>
</dbReference>
<reference evidence="10" key="1">
    <citation type="submission" date="2023-01" db="EMBL/GenBank/DDBJ databases">
        <title>Metagenome sequencing of chrysophaentin producing Chrysophaeum taylorii.</title>
        <authorList>
            <person name="Davison J."/>
            <person name="Bewley C."/>
        </authorList>
    </citation>
    <scope>NUCLEOTIDE SEQUENCE</scope>
    <source>
        <strain evidence="10">NIES-1699</strain>
    </source>
</reference>
<evidence type="ECO:0000256" key="2">
    <source>
        <dbReference type="ARBA" id="ARBA00004922"/>
    </source>
</evidence>
<comment type="caution">
    <text evidence="10">The sequence shown here is derived from an EMBL/GenBank/DDBJ whole genome shotgun (WGS) entry which is preliminary data.</text>
</comment>
<evidence type="ECO:0000256" key="9">
    <source>
        <dbReference type="RuleBase" id="RU365067"/>
    </source>
</evidence>
<dbReference type="GO" id="GO:0006488">
    <property type="term" value="P:dolichol-linked oligosaccharide biosynthetic process"/>
    <property type="evidence" value="ECO:0007669"/>
    <property type="project" value="InterPro"/>
</dbReference>
<evidence type="ECO:0000256" key="4">
    <source>
        <dbReference type="ARBA" id="ARBA00022692"/>
    </source>
</evidence>
<evidence type="ECO:0000313" key="10">
    <source>
        <dbReference type="EMBL" id="KAJ8610229.1"/>
    </source>
</evidence>
<feature type="non-terminal residue" evidence="10">
    <location>
        <position position="291"/>
    </location>
</feature>
<protein>
    <recommendedName>
        <fullName evidence="9">Protein RFT1 homolog</fullName>
    </recommendedName>
</protein>
<sequence>MEVVRRGFGGVRLVALGAVAQKVVSVVLNQVTLKLPYEVVGVARTRLELVLSGVLVLREGFRIAVIRSPEDVGLAWVPAVGGVGVACLLGYFGGPVVRLYCVAAGLEALSEPAHALSVARAVAGPRVLAESCGTLCSGVTLAGLPASLEACGWAQIAYSTGLGLGRLCGWPDWRALLPRQPPKWERARNAFVLSAQAVLKQALTDADKLLLLGSSPRAAGVYAISQNYGSLVARALLQPSEDAVRGVLGRLDVDHQRRVAGLALRAGAVLGGGFAALGPPFAAIAPGVARR</sequence>
<comment type="subcellular location">
    <subcellularLocation>
        <location evidence="1 9">Endoplasmic reticulum membrane</location>
        <topology evidence="1 9">Multi-pass membrane protein</topology>
    </subcellularLocation>
</comment>
<dbReference type="InterPro" id="IPR007594">
    <property type="entry name" value="RFT1"/>
</dbReference>
<proteinExistence type="inferred from homology"/>
<comment type="function">
    <text evidence="8 9">Intramembrane glycolipid transporter that operates in the biosynthetic pathway of dolichol-linked oligosaccharides, the glycan precursors employed in protein asparagine (N)-glycosylation. The sequential addition of sugars to dolichol pyrophosphate produces dolichol-linked oligosaccharides containing fourteen sugars, including two GlcNAcs, nine mannoses and three glucoses. Once assembled, the oligosaccharide is transferred from the lipid to nascent proteins by oligosaccharyltransferases. The assembly of dolichol-linked oligosaccharides begins on the cytosolic side of the endoplasmic reticulum membrane and finishes in its lumen. RFT1 could mediate the translocation of the cytosolically oriented intermediate DolPP-GlcNAc2Man5, produced by ALG11, into the ER lumen where dolichol-linked oligosaccharides assembly continues. However, the intramembrane lipid transporter activity could not be confirmed in vitro.</text>
</comment>
<evidence type="ECO:0000256" key="5">
    <source>
        <dbReference type="ARBA" id="ARBA00022824"/>
    </source>
</evidence>
<comment type="pathway">
    <text evidence="2">Protein modification; protein glycosylation.</text>
</comment>
<keyword evidence="11" id="KW-1185">Reference proteome</keyword>
<evidence type="ECO:0000256" key="3">
    <source>
        <dbReference type="ARBA" id="ARBA00010288"/>
    </source>
</evidence>
<accession>A0AAD7UMJ7</accession>
<evidence type="ECO:0000256" key="8">
    <source>
        <dbReference type="ARBA" id="ARBA00045912"/>
    </source>
</evidence>
<dbReference type="AlphaFoldDB" id="A0AAD7UMJ7"/>
<dbReference type="Pfam" id="PF04506">
    <property type="entry name" value="Rft-1"/>
    <property type="match status" value="1"/>
</dbReference>
<dbReference type="EMBL" id="JAQMWT010000113">
    <property type="protein sequence ID" value="KAJ8610229.1"/>
    <property type="molecule type" value="Genomic_DNA"/>
</dbReference>
<comment type="similarity">
    <text evidence="3 9">Belongs to the RFT1 family.</text>
</comment>
<evidence type="ECO:0000313" key="11">
    <source>
        <dbReference type="Proteomes" id="UP001230188"/>
    </source>
</evidence>
<gene>
    <name evidence="10" type="ORF">CTAYLR_008519</name>
</gene>
<keyword evidence="4" id="KW-0812">Transmembrane</keyword>
<evidence type="ECO:0000256" key="6">
    <source>
        <dbReference type="ARBA" id="ARBA00022989"/>
    </source>
</evidence>
<organism evidence="10 11">
    <name type="scientific">Chrysophaeum taylorii</name>
    <dbReference type="NCBI Taxonomy" id="2483200"/>
    <lineage>
        <taxon>Eukaryota</taxon>
        <taxon>Sar</taxon>
        <taxon>Stramenopiles</taxon>
        <taxon>Ochrophyta</taxon>
        <taxon>Pelagophyceae</taxon>
        <taxon>Pelagomonadales</taxon>
        <taxon>Pelagomonadaceae</taxon>
        <taxon>Chrysophaeum</taxon>
    </lineage>
</organism>
<keyword evidence="5" id="KW-0256">Endoplasmic reticulum</keyword>
<dbReference type="PANTHER" id="PTHR13117">
    <property type="entry name" value="ENDOPLASMIC RETICULUM MULTISPAN TRANSMEMBRANE PROTEIN-RELATED"/>
    <property type="match status" value="1"/>
</dbReference>
<dbReference type="Proteomes" id="UP001230188">
    <property type="component" value="Unassembled WGS sequence"/>
</dbReference>
<evidence type="ECO:0000256" key="7">
    <source>
        <dbReference type="ARBA" id="ARBA00023136"/>
    </source>
</evidence>
<dbReference type="GO" id="GO:0005789">
    <property type="term" value="C:endoplasmic reticulum membrane"/>
    <property type="evidence" value="ECO:0007669"/>
    <property type="project" value="UniProtKB-SubCell"/>
</dbReference>
<keyword evidence="7" id="KW-0472">Membrane</keyword>
<evidence type="ECO:0000256" key="1">
    <source>
        <dbReference type="ARBA" id="ARBA00004477"/>
    </source>
</evidence>
<dbReference type="GO" id="GO:0034203">
    <property type="term" value="P:glycolipid translocation"/>
    <property type="evidence" value="ECO:0007669"/>
    <property type="project" value="TreeGrafter"/>
</dbReference>